<dbReference type="OrthoDB" id="7961231at2"/>
<gene>
    <name evidence="1" type="ORF">SLAV_17050</name>
</gene>
<keyword evidence="2" id="KW-1185">Reference proteome</keyword>
<dbReference type="InterPro" id="IPR036471">
    <property type="entry name" value="Colicin_D_sf"/>
</dbReference>
<dbReference type="Gene3D" id="1.20.120.650">
    <property type="entry name" value="Colicin D"/>
    <property type="match status" value="1"/>
</dbReference>
<reference evidence="1 2" key="1">
    <citation type="submission" date="2017-11" db="EMBL/GenBank/DDBJ databases">
        <title>Complete genome sequence of Streptomyces lavendulae subsp. lavendulae CCM 3239 (formerly 'Streptomyces aureofaciens CCM 3239'), the producer of the angucycline-type antibiotic auricin.</title>
        <authorList>
            <person name="Busche T."/>
            <person name="Novakova R."/>
            <person name="Al'Dilaimi A."/>
            <person name="Homerova D."/>
            <person name="Feckova L."/>
            <person name="Rezuchova B."/>
            <person name="Mingyar E."/>
            <person name="Csolleiova D."/>
            <person name="Bekeova C."/>
            <person name="Winkler A."/>
            <person name="Sevcikova B."/>
            <person name="Kalinowski J."/>
            <person name="Kormanec J."/>
            <person name="Ruckert C."/>
        </authorList>
    </citation>
    <scope>NUCLEOTIDE SEQUENCE [LARGE SCALE GENOMIC DNA]</scope>
    <source>
        <strain evidence="1 2">CCM 3239</strain>
    </source>
</reference>
<organism evidence="1 2">
    <name type="scientific">Streptomyces lavendulae subsp. lavendulae</name>
    <dbReference type="NCBI Taxonomy" id="58340"/>
    <lineage>
        <taxon>Bacteria</taxon>
        <taxon>Bacillati</taxon>
        <taxon>Actinomycetota</taxon>
        <taxon>Actinomycetes</taxon>
        <taxon>Kitasatosporales</taxon>
        <taxon>Streptomycetaceae</taxon>
        <taxon>Streptomyces</taxon>
    </lineage>
</organism>
<protein>
    <submittedName>
        <fullName evidence="1">Uncharacterized protein</fullName>
    </submittedName>
</protein>
<proteinExistence type="predicted"/>
<dbReference type="KEGG" id="slx:SLAV_17050"/>
<dbReference type="AlphaFoldDB" id="A0A2K8PGK3"/>
<evidence type="ECO:0000313" key="1">
    <source>
        <dbReference type="EMBL" id="ATZ25260.1"/>
    </source>
</evidence>
<evidence type="ECO:0000313" key="2">
    <source>
        <dbReference type="Proteomes" id="UP000231791"/>
    </source>
</evidence>
<sequence length="118" mass="13155">MEAMTNGMRTWKTAEEVPHDSATGRQLSLMGDLSRGSVSPPEFAKAWLNCRRRALNDGERVAEALSRRLDQVFYALDDYPIDPAFREAGDVTDAELLSVVVTALDQFRHDGEPRTDAT</sequence>
<dbReference type="RefSeq" id="WP_106979802.1">
    <property type="nucleotide sequence ID" value="NZ_CP024985.1"/>
</dbReference>
<accession>A0A2K8PGK3</accession>
<dbReference type="EMBL" id="CP024985">
    <property type="protein sequence ID" value="ATZ25260.1"/>
    <property type="molecule type" value="Genomic_DNA"/>
</dbReference>
<name>A0A2K8PGK3_STRLA</name>
<dbReference type="GeneID" id="49384454"/>
<dbReference type="Proteomes" id="UP000231791">
    <property type="component" value="Chromosome"/>
</dbReference>